<reference evidence="2" key="1">
    <citation type="submission" date="2021-01" db="EMBL/GenBank/DDBJ databases">
        <authorList>
            <person name="Corre E."/>
            <person name="Pelletier E."/>
            <person name="Niang G."/>
            <person name="Scheremetjew M."/>
            <person name="Finn R."/>
            <person name="Kale V."/>
            <person name="Holt S."/>
            <person name="Cochrane G."/>
            <person name="Meng A."/>
            <person name="Brown T."/>
            <person name="Cohen L."/>
        </authorList>
    </citation>
    <scope>NUCLEOTIDE SEQUENCE</scope>
    <source>
        <strain evidence="2">CCMP125</strain>
    </source>
</reference>
<dbReference type="EMBL" id="HBHT01035189">
    <property type="protein sequence ID" value="CAD9988146.1"/>
    <property type="molecule type" value="Transcribed_RNA"/>
</dbReference>
<organism evidence="2">
    <name type="scientific">Entomoneis paludosa</name>
    <dbReference type="NCBI Taxonomy" id="265537"/>
    <lineage>
        <taxon>Eukaryota</taxon>
        <taxon>Sar</taxon>
        <taxon>Stramenopiles</taxon>
        <taxon>Ochrophyta</taxon>
        <taxon>Bacillariophyta</taxon>
        <taxon>Bacillariophyceae</taxon>
        <taxon>Bacillariophycidae</taxon>
        <taxon>Entomoneidaceae</taxon>
        <taxon>Entomoneis</taxon>
    </lineage>
</organism>
<keyword evidence="1" id="KW-0732">Signal</keyword>
<evidence type="ECO:0000256" key="1">
    <source>
        <dbReference type="SAM" id="SignalP"/>
    </source>
</evidence>
<evidence type="ECO:0000313" key="2">
    <source>
        <dbReference type="EMBL" id="CAD9988146.1"/>
    </source>
</evidence>
<protein>
    <submittedName>
        <fullName evidence="2">Uncharacterized protein</fullName>
    </submittedName>
</protein>
<name>A0A7S2YPH5_9STRA</name>
<dbReference type="SUPFAM" id="SSF54427">
    <property type="entry name" value="NTF2-like"/>
    <property type="match status" value="1"/>
</dbReference>
<feature type="signal peptide" evidence="1">
    <location>
        <begin position="1"/>
        <end position="23"/>
    </location>
</feature>
<accession>A0A7S2YPH5</accession>
<feature type="chain" id="PRO_5031057806" evidence="1">
    <location>
        <begin position="24"/>
        <end position="172"/>
    </location>
</feature>
<proteinExistence type="predicted"/>
<dbReference type="InterPro" id="IPR032710">
    <property type="entry name" value="NTF2-like_dom_sf"/>
</dbReference>
<dbReference type="AlphaFoldDB" id="A0A7S2YPH5"/>
<sequence length="172" mass="18546">MMKFLLIQVTATFLLSMTPLAFASGGKKSKACFANDLEAGAIASVHLANFLADVLATGCDAYKISYVWDDYFTEDCQVLVGGGPLLDGLDEIQAVFSPVYADICASTLLTWETFGVDPVDPSMGTFTWLGRENMVVVYPDLAPADNGLPAGRHYDFVFDKKCAPKIASINIV</sequence>
<gene>
    <name evidence="2" type="ORF">APAL1065_LOCUS23660</name>
</gene>